<dbReference type="InterPro" id="IPR036618">
    <property type="entry name" value="PtsI_HPr-bd_sf"/>
</dbReference>
<comment type="subcellular location">
    <subcellularLocation>
        <location evidence="4">Cytoplasm</location>
    </subcellularLocation>
</comment>
<dbReference type="InterPro" id="IPR050499">
    <property type="entry name" value="PEP-utilizing_PTS_enzyme"/>
</dbReference>
<dbReference type="PRINTS" id="PR01736">
    <property type="entry name" value="PHPHTRNFRASE"/>
</dbReference>
<evidence type="ECO:0000256" key="16">
    <source>
        <dbReference type="ARBA" id="ARBA00022842"/>
    </source>
</evidence>
<dbReference type="Pfam" id="PF05524">
    <property type="entry name" value="PEP-utilisers_N"/>
    <property type="match status" value="1"/>
</dbReference>
<dbReference type="GO" id="GO:0016301">
    <property type="term" value="F:kinase activity"/>
    <property type="evidence" value="ECO:0007669"/>
    <property type="project" value="UniProtKB-KW"/>
</dbReference>
<keyword evidence="11" id="KW-0762">Sugar transport</keyword>
<dbReference type="SUPFAM" id="SSF51621">
    <property type="entry name" value="Phosphoenolpyruvate/pyruvate domain"/>
    <property type="match status" value="1"/>
</dbReference>
<evidence type="ECO:0000256" key="1">
    <source>
        <dbReference type="ARBA" id="ARBA00000683"/>
    </source>
</evidence>
<keyword evidence="9" id="KW-0963">Cytoplasm</keyword>
<keyword evidence="8" id="KW-0813">Transport</keyword>
<evidence type="ECO:0000256" key="8">
    <source>
        <dbReference type="ARBA" id="ARBA00022448"/>
    </source>
</evidence>
<organism evidence="19 20">
    <name type="scientific">Phormidesmis priestleyi Ana</name>
    <dbReference type="NCBI Taxonomy" id="1666911"/>
    <lineage>
        <taxon>Bacteria</taxon>
        <taxon>Bacillati</taxon>
        <taxon>Cyanobacteriota</taxon>
        <taxon>Cyanophyceae</taxon>
        <taxon>Leptolyngbyales</taxon>
        <taxon>Leptolyngbyaceae</taxon>
        <taxon>Phormidesmis</taxon>
    </lineage>
</organism>
<dbReference type="GO" id="GO:0009401">
    <property type="term" value="P:phosphoenolpyruvate-dependent sugar phosphotransferase system"/>
    <property type="evidence" value="ECO:0007669"/>
    <property type="project" value="UniProtKB-KW"/>
</dbReference>
<evidence type="ECO:0000256" key="6">
    <source>
        <dbReference type="ARBA" id="ARBA00012232"/>
    </source>
</evidence>
<dbReference type="SUPFAM" id="SSF55804">
    <property type="entry name" value="Phoshotransferase/anion transport protein"/>
    <property type="match status" value="1"/>
</dbReference>
<dbReference type="InterPro" id="IPR002178">
    <property type="entry name" value="PTS_EIIA_type-2_dom"/>
</dbReference>
<dbReference type="InterPro" id="IPR035895">
    <property type="entry name" value="HPr-like_sf"/>
</dbReference>
<evidence type="ECO:0000313" key="19">
    <source>
        <dbReference type="EMBL" id="KPQ33710.1"/>
    </source>
</evidence>
<dbReference type="CDD" id="cd00367">
    <property type="entry name" value="PTS-HPr_like"/>
    <property type="match status" value="1"/>
</dbReference>
<keyword evidence="16" id="KW-0460">Magnesium</keyword>
<dbReference type="GO" id="GO:0046872">
    <property type="term" value="F:metal ion binding"/>
    <property type="evidence" value="ECO:0007669"/>
    <property type="project" value="UniProtKB-KW"/>
</dbReference>
<feature type="domain" description="HPr" evidence="18">
    <location>
        <begin position="179"/>
        <end position="266"/>
    </location>
</feature>
<dbReference type="Pfam" id="PF02896">
    <property type="entry name" value="PEP-utilizers_C"/>
    <property type="match status" value="1"/>
</dbReference>
<dbReference type="Pfam" id="PF00381">
    <property type="entry name" value="PTS-HPr"/>
    <property type="match status" value="1"/>
</dbReference>
<evidence type="ECO:0000256" key="10">
    <source>
        <dbReference type="ARBA" id="ARBA00022553"/>
    </source>
</evidence>
<dbReference type="InterPro" id="IPR016152">
    <property type="entry name" value="PTrfase/Anion_transptr"/>
</dbReference>
<evidence type="ECO:0000256" key="2">
    <source>
        <dbReference type="ARBA" id="ARBA00001946"/>
    </source>
</evidence>
<keyword evidence="12" id="KW-0808">Transferase</keyword>
<dbReference type="PROSITE" id="PS51094">
    <property type="entry name" value="PTS_EIIA_TYPE_2"/>
    <property type="match status" value="1"/>
</dbReference>
<gene>
    <name evidence="19" type="primary">fruB</name>
    <name evidence="19" type="ORF">HLUCCA11_17710</name>
</gene>
<dbReference type="PANTHER" id="PTHR46244">
    <property type="entry name" value="PHOSPHOENOLPYRUVATE-PROTEIN PHOSPHOTRANSFERASE"/>
    <property type="match status" value="1"/>
</dbReference>
<dbReference type="PROSITE" id="PS00742">
    <property type="entry name" value="PEP_ENZYMES_2"/>
    <property type="match status" value="1"/>
</dbReference>
<dbReference type="Pfam" id="PF00359">
    <property type="entry name" value="PTS_EIIA_2"/>
    <property type="match status" value="1"/>
</dbReference>
<comment type="cofactor">
    <cofactor evidence="2">
        <name>Mg(2+)</name>
        <dbReference type="ChEBI" id="CHEBI:18420"/>
    </cofactor>
</comment>
<dbReference type="AlphaFoldDB" id="A0A0P8BXP8"/>
<dbReference type="InterPro" id="IPR018274">
    <property type="entry name" value="PEP_util_AS"/>
</dbReference>
<dbReference type="InterPro" id="IPR001020">
    <property type="entry name" value="PTS_HPr_His_P_site"/>
</dbReference>
<dbReference type="SUPFAM" id="SSF47831">
    <property type="entry name" value="Enzyme I of the PEP:sugar phosphotransferase system HPr-binding (sub)domain"/>
    <property type="match status" value="1"/>
</dbReference>
<comment type="caution">
    <text evidence="19">The sequence shown here is derived from an EMBL/GenBank/DDBJ whole genome shotgun (WGS) entry which is preliminary data.</text>
</comment>
<dbReference type="Gene3D" id="3.50.30.10">
    <property type="entry name" value="Phosphohistidine domain"/>
    <property type="match status" value="1"/>
</dbReference>
<evidence type="ECO:0000256" key="9">
    <source>
        <dbReference type="ARBA" id="ARBA00022490"/>
    </source>
</evidence>
<evidence type="ECO:0000259" key="17">
    <source>
        <dbReference type="PROSITE" id="PS51094"/>
    </source>
</evidence>
<feature type="domain" description="PTS EIIA type-2" evidence="17">
    <location>
        <begin position="2"/>
        <end position="142"/>
    </location>
</feature>
<dbReference type="Gene3D" id="3.30.1340.10">
    <property type="entry name" value="HPr-like"/>
    <property type="match status" value="1"/>
</dbReference>
<dbReference type="PROSITE" id="PS00369">
    <property type="entry name" value="PTS_HPR_HIS"/>
    <property type="match status" value="1"/>
</dbReference>
<evidence type="ECO:0000256" key="4">
    <source>
        <dbReference type="ARBA" id="ARBA00004496"/>
    </source>
</evidence>
<evidence type="ECO:0000256" key="7">
    <source>
        <dbReference type="ARBA" id="ARBA00020422"/>
    </source>
</evidence>
<dbReference type="NCBIfam" id="TIGR01417">
    <property type="entry name" value="PTS_I_fam"/>
    <property type="match status" value="1"/>
</dbReference>
<dbReference type="PATRIC" id="fig|1666911.3.peg.1342"/>
<dbReference type="InterPro" id="IPR006318">
    <property type="entry name" value="PTS_EI-like"/>
</dbReference>
<evidence type="ECO:0000256" key="11">
    <source>
        <dbReference type="ARBA" id="ARBA00022597"/>
    </source>
</evidence>
<proteinExistence type="inferred from homology"/>
<keyword evidence="14" id="KW-0479">Metal-binding</keyword>
<reference evidence="19 20" key="1">
    <citation type="submission" date="2015-09" db="EMBL/GenBank/DDBJ databases">
        <title>Identification and resolution of microdiversity through metagenomic sequencing of parallel consortia.</title>
        <authorList>
            <person name="Nelson W.C."/>
            <person name="Romine M.F."/>
            <person name="Lindemann S.R."/>
        </authorList>
    </citation>
    <scope>NUCLEOTIDE SEQUENCE [LARGE SCALE GENOMIC DNA]</scope>
    <source>
        <strain evidence="19">Ana</strain>
    </source>
</reference>
<dbReference type="PROSITE" id="PS00370">
    <property type="entry name" value="PEP_ENZYMES_PHOS_SITE"/>
    <property type="match status" value="1"/>
</dbReference>
<dbReference type="GO" id="GO:0005737">
    <property type="term" value="C:cytoplasm"/>
    <property type="evidence" value="ECO:0007669"/>
    <property type="project" value="UniProtKB-SubCell"/>
</dbReference>
<dbReference type="InterPro" id="IPR015813">
    <property type="entry name" value="Pyrv/PenolPyrv_kinase-like_dom"/>
</dbReference>
<dbReference type="PRINTS" id="PR00107">
    <property type="entry name" value="PHOSPHOCPHPR"/>
</dbReference>
<dbReference type="InterPro" id="IPR040442">
    <property type="entry name" value="Pyrv_kinase-like_dom_sf"/>
</dbReference>
<comment type="similarity">
    <text evidence="5">Belongs to the PEP-utilizing enzyme family.</text>
</comment>
<evidence type="ECO:0000256" key="5">
    <source>
        <dbReference type="ARBA" id="ARBA00007837"/>
    </source>
</evidence>
<dbReference type="PANTHER" id="PTHR46244:SF6">
    <property type="entry name" value="PHOSPHOENOLPYRUVATE-PROTEIN PHOSPHOTRANSFERASE"/>
    <property type="match status" value="1"/>
</dbReference>
<dbReference type="Gene3D" id="1.10.274.10">
    <property type="entry name" value="PtsI, HPr-binding domain"/>
    <property type="match status" value="1"/>
</dbReference>
<evidence type="ECO:0000259" key="18">
    <source>
        <dbReference type="PROSITE" id="PS51350"/>
    </source>
</evidence>
<dbReference type="SUPFAM" id="SSF52009">
    <property type="entry name" value="Phosphohistidine domain"/>
    <property type="match status" value="1"/>
</dbReference>
<keyword evidence="10" id="KW-0597">Phosphoprotein</keyword>
<dbReference type="InterPro" id="IPR000032">
    <property type="entry name" value="HPr-like"/>
</dbReference>
<dbReference type="GO" id="GO:0008965">
    <property type="term" value="F:phosphoenolpyruvate-protein phosphotransferase activity"/>
    <property type="evidence" value="ECO:0007669"/>
    <property type="project" value="UniProtKB-EC"/>
</dbReference>
<evidence type="ECO:0000256" key="12">
    <source>
        <dbReference type="ARBA" id="ARBA00022679"/>
    </source>
</evidence>
<dbReference type="NCBIfam" id="TIGR01003">
    <property type="entry name" value="PTS_HPr_family"/>
    <property type="match status" value="1"/>
</dbReference>
<accession>A0A0P8BXP8</accession>
<dbReference type="InterPro" id="IPR023151">
    <property type="entry name" value="PEP_util_CS"/>
</dbReference>
<sequence length="848" mass="90603">MIRLTTENVQLNTQVTTKAEAIQQVGTLLAKAGHIQPGYIDSLFAREAIANTYLGNGIAIPHGQPEHRDLIVNTGVAVVQIPNGVTWNAGETVYLVVGIAARSDEHLNILTNLTHVLDDPARVERLAHTKNAQEIVDELMVTGDSFSHQATSRQATSHQATDLRPVSTPEAFDHFDHCDYSAEVVIDDPAGLHARPATALVELAKTFEATVEIAYGERRADGKRLMSLLQLGVRQGDRIRILTTGRDAQLAITALQTAFEQGLSEAADTADSADPVEITAVAPLQLASVGINGIAASPGIVVAPLYHYRPRQLVFSETATDTKVEAARLQGAIARATQSLAELYKTVLARAGKGQAAIFKAHQELLSDPTLVTDTLAKLPPNHSAPWAWQQVIEDRAQTLAAMDNPILAGRAADVRDVGQRVLALLADEANSGEENSGSAMPTHPVILIADELTPSDTADLDTQLIKGFCTAKGGATSHTAIIARSLNLPAVVGAGESILSLPADATAVLDGNGGTLYPQPTEADLARAKEQQQQQADQQDRDYQARFEPAITQDGHRVEVVANIGKPQEAQQAIEAGGEGVGLLRTEFLFLNRQSAPTEAEQFSALTQMTQALNGLPLIVRTLDIGGDKAVPYLDMPAEENPFLGVRGIRLCLQRTDLFEAQLRAILRAAKGGYIRIMFPMIAQLEDIRAAKAVLESVRATLDAPPVEVGMMVEVPSAVLMADAFAAEVDFFSVGTNDLTQYLLAMDRGHPVLAKQADALHPAVLRAIDQTVRAAEAAGKWVGVCGGVASEPLGAMLLAGLGVKELSVDIPTIATVKATLRGRSLSQLQKLAQRSLRCRTAEEVRRL</sequence>
<evidence type="ECO:0000313" key="20">
    <source>
        <dbReference type="Proteomes" id="UP000050465"/>
    </source>
</evidence>
<evidence type="ECO:0000256" key="13">
    <source>
        <dbReference type="ARBA" id="ARBA00022683"/>
    </source>
</evidence>
<dbReference type="PROSITE" id="PS51350">
    <property type="entry name" value="PTS_HPR_DOM"/>
    <property type="match status" value="1"/>
</dbReference>
<dbReference type="CDD" id="cd00211">
    <property type="entry name" value="PTS_IIA_fru"/>
    <property type="match status" value="1"/>
</dbReference>
<dbReference type="EMBL" id="LJZR01000028">
    <property type="protein sequence ID" value="KPQ33710.1"/>
    <property type="molecule type" value="Genomic_DNA"/>
</dbReference>
<comment type="catalytic activity">
    <reaction evidence="1">
        <text>L-histidyl-[protein] + phosphoenolpyruvate = N(pros)-phospho-L-histidyl-[protein] + pyruvate</text>
        <dbReference type="Rhea" id="RHEA:23880"/>
        <dbReference type="Rhea" id="RHEA-COMP:9745"/>
        <dbReference type="Rhea" id="RHEA-COMP:9746"/>
        <dbReference type="ChEBI" id="CHEBI:15361"/>
        <dbReference type="ChEBI" id="CHEBI:29979"/>
        <dbReference type="ChEBI" id="CHEBI:58702"/>
        <dbReference type="ChEBI" id="CHEBI:64837"/>
        <dbReference type="EC" id="2.7.3.9"/>
    </reaction>
</comment>
<dbReference type="Gene3D" id="3.40.930.10">
    <property type="entry name" value="Mannitol-specific EII, Chain A"/>
    <property type="match status" value="1"/>
</dbReference>
<evidence type="ECO:0000256" key="3">
    <source>
        <dbReference type="ARBA" id="ARBA00003681"/>
    </source>
</evidence>
<dbReference type="Proteomes" id="UP000050465">
    <property type="component" value="Unassembled WGS sequence"/>
</dbReference>
<dbReference type="STRING" id="1666911.HLUCCA11_17710"/>
<dbReference type="EC" id="2.7.3.9" evidence="6"/>
<dbReference type="Pfam" id="PF00391">
    <property type="entry name" value="PEP-utilizers"/>
    <property type="match status" value="1"/>
</dbReference>
<dbReference type="PROSITE" id="PS00372">
    <property type="entry name" value="PTS_EIIA_TYPE_2_HIS"/>
    <property type="match status" value="1"/>
</dbReference>
<dbReference type="InterPro" id="IPR008279">
    <property type="entry name" value="PEP-util_enz_mobile_dom"/>
</dbReference>
<dbReference type="InterPro" id="IPR036637">
    <property type="entry name" value="Phosphohistidine_dom_sf"/>
</dbReference>
<dbReference type="InterPro" id="IPR008731">
    <property type="entry name" value="PTS_EIN"/>
</dbReference>
<evidence type="ECO:0000256" key="15">
    <source>
        <dbReference type="ARBA" id="ARBA00022777"/>
    </source>
</evidence>
<dbReference type="InterPro" id="IPR000121">
    <property type="entry name" value="PEP_util_C"/>
</dbReference>
<keyword evidence="13" id="KW-0598">Phosphotransferase system</keyword>
<comment type="function">
    <text evidence="3">General (non sugar-specific) component of the phosphoenolpyruvate-dependent sugar phosphotransferase system (sugar PTS). This major carbohydrate active-transport system catalyzes the phosphorylation of incoming sugar substrates concomitantly with their translocation across the cell membrane. The phosphoryl group from phosphoenolpyruvate (PEP) is transferred to the phosphoryl carrier protein HPr by enzyme I. Phospho-HPr then transfers it to the PTS EIIA domain.</text>
</comment>
<name>A0A0P8BXP8_9CYAN</name>
<dbReference type="SUPFAM" id="SSF55594">
    <property type="entry name" value="HPr-like"/>
    <property type="match status" value="1"/>
</dbReference>
<evidence type="ECO:0000256" key="14">
    <source>
        <dbReference type="ARBA" id="ARBA00022723"/>
    </source>
</evidence>
<keyword evidence="15" id="KW-0418">Kinase</keyword>
<dbReference type="Gene3D" id="3.20.20.60">
    <property type="entry name" value="Phosphoenolpyruvate-binding domains"/>
    <property type="match status" value="1"/>
</dbReference>
<protein>
    <recommendedName>
        <fullName evidence="7">Phosphocarrier protein HPr</fullName>
        <ecNumber evidence="6">2.7.3.9</ecNumber>
    </recommendedName>
</protein>